<dbReference type="EMBL" id="CAJNJA010026918">
    <property type="protein sequence ID" value="CAE7567271.1"/>
    <property type="molecule type" value="Genomic_DNA"/>
</dbReference>
<dbReference type="OrthoDB" id="420005at2759"/>
<sequence length="326" mass="35836">MTVVQQVFADWKFDATFESLYNSTVESLYNFTNSSTSTEGGWVEQLVEKLRELWESNKQDRIIAPCERWYNNNQDLTKTRHELVATAKADKCRWNALTGAMSGAIPVPGLDAVGSVGAGFLLQAQGACIVAKLRGYDVQDERTQSLILWALGGEGASEVIKGVVQAAAKTGGTAAGKTVLSKVPNQFFKEVNKKMWPLIGRHLVTKGPQGLLSLSKIIPVMGSTVGAVAGGTIDWLFCHQAIDFADQKVFRMINREEEDLRAWLLANEFEEEVVDTLMAAQLDTQTICHAEKSDLQGLGLSLGRVLKLRTKLFEKDGLCTKDHAEL</sequence>
<gene>
    <name evidence="1" type="ORF">SNEC2469_LOCUS16514</name>
</gene>
<comment type="caution">
    <text evidence="1">The sequence shown here is derived from an EMBL/GenBank/DDBJ whole genome shotgun (WGS) entry which is preliminary data.</text>
</comment>
<evidence type="ECO:0000313" key="1">
    <source>
        <dbReference type="EMBL" id="CAE7567271.1"/>
    </source>
</evidence>
<protein>
    <recommendedName>
        <fullName evidence="3">SAM domain-containing protein</fullName>
    </recommendedName>
</protein>
<proteinExistence type="predicted"/>
<evidence type="ECO:0008006" key="3">
    <source>
        <dbReference type="Google" id="ProtNLM"/>
    </source>
</evidence>
<dbReference type="Proteomes" id="UP000601435">
    <property type="component" value="Unassembled WGS sequence"/>
</dbReference>
<keyword evidence="2" id="KW-1185">Reference proteome</keyword>
<organism evidence="1 2">
    <name type="scientific">Symbiodinium necroappetens</name>
    <dbReference type="NCBI Taxonomy" id="1628268"/>
    <lineage>
        <taxon>Eukaryota</taxon>
        <taxon>Sar</taxon>
        <taxon>Alveolata</taxon>
        <taxon>Dinophyceae</taxon>
        <taxon>Suessiales</taxon>
        <taxon>Symbiodiniaceae</taxon>
        <taxon>Symbiodinium</taxon>
    </lineage>
</organism>
<name>A0A812U8Z5_9DINO</name>
<accession>A0A812U8Z5</accession>
<evidence type="ECO:0000313" key="2">
    <source>
        <dbReference type="Proteomes" id="UP000601435"/>
    </source>
</evidence>
<dbReference type="AlphaFoldDB" id="A0A812U8Z5"/>
<reference evidence="1" key="1">
    <citation type="submission" date="2021-02" db="EMBL/GenBank/DDBJ databases">
        <authorList>
            <person name="Dougan E. K."/>
            <person name="Rhodes N."/>
            <person name="Thang M."/>
            <person name="Chan C."/>
        </authorList>
    </citation>
    <scope>NUCLEOTIDE SEQUENCE</scope>
</reference>